<dbReference type="InterPro" id="IPR052337">
    <property type="entry name" value="SAT4-like"/>
</dbReference>
<evidence type="ECO:0000256" key="2">
    <source>
        <dbReference type="ARBA" id="ARBA00022692"/>
    </source>
</evidence>
<evidence type="ECO:0000313" key="9">
    <source>
        <dbReference type="Proteomes" id="UP000799539"/>
    </source>
</evidence>
<dbReference type="Pfam" id="PF20684">
    <property type="entry name" value="Fung_rhodopsin"/>
    <property type="match status" value="1"/>
</dbReference>
<feature type="transmembrane region" description="Helical" evidence="6">
    <location>
        <begin position="105"/>
        <end position="131"/>
    </location>
</feature>
<keyword evidence="9" id="KW-1185">Reference proteome</keyword>
<evidence type="ECO:0000256" key="6">
    <source>
        <dbReference type="SAM" id="Phobius"/>
    </source>
</evidence>
<accession>A0A6A6FPH7</accession>
<feature type="transmembrane region" description="Helical" evidence="6">
    <location>
        <begin position="28"/>
        <end position="49"/>
    </location>
</feature>
<dbReference type="GO" id="GO:0016020">
    <property type="term" value="C:membrane"/>
    <property type="evidence" value="ECO:0007669"/>
    <property type="project" value="UniProtKB-SubCell"/>
</dbReference>
<dbReference type="AlphaFoldDB" id="A0A6A6FPH7"/>
<keyword evidence="3 6" id="KW-1133">Transmembrane helix</keyword>
<dbReference type="OrthoDB" id="3635624at2759"/>
<gene>
    <name evidence="8" type="ORF">CERZMDRAFT_65632</name>
</gene>
<organism evidence="8 9">
    <name type="scientific">Cercospora zeae-maydis SCOH1-5</name>
    <dbReference type="NCBI Taxonomy" id="717836"/>
    <lineage>
        <taxon>Eukaryota</taxon>
        <taxon>Fungi</taxon>
        <taxon>Dikarya</taxon>
        <taxon>Ascomycota</taxon>
        <taxon>Pezizomycotina</taxon>
        <taxon>Dothideomycetes</taxon>
        <taxon>Dothideomycetidae</taxon>
        <taxon>Mycosphaerellales</taxon>
        <taxon>Mycosphaerellaceae</taxon>
        <taxon>Cercospora</taxon>
    </lineage>
</organism>
<feature type="domain" description="Rhodopsin" evidence="7">
    <location>
        <begin position="45"/>
        <end position="279"/>
    </location>
</feature>
<dbReference type="EMBL" id="ML992666">
    <property type="protein sequence ID" value="KAF2215321.1"/>
    <property type="molecule type" value="Genomic_DNA"/>
</dbReference>
<feature type="transmembrane region" description="Helical" evidence="6">
    <location>
        <begin position="143"/>
        <end position="167"/>
    </location>
</feature>
<comment type="similarity">
    <text evidence="5">Belongs to the SAT4 family.</text>
</comment>
<dbReference type="PANTHER" id="PTHR33048">
    <property type="entry name" value="PTH11-LIKE INTEGRAL MEMBRANE PROTEIN (AFU_ORTHOLOGUE AFUA_5G11245)"/>
    <property type="match status" value="1"/>
</dbReference>
<evidence type="ECO:0000259" key="7">
    <source>
        <dbReference type="Pfam" id="PF20684"/>
    </source>
</evidence>
<comment type="subcellular location">
    <subcellularLocation>
        <location evidence="1">Membrane</location>
        <topology evidence="1">Multi-pass membrane protein</topology>
    </subcellularLocation>
</comment>
<proteinExistence type="inferred from homology"/>
<evidence type="ECO:0000313" key="8">
    <source>
        <dbReference type="EMBL" id="KAF2215321.1"/>
    </source>
</evidence>
<feature type="transmembrane region" description="Helical" evidence="6">
    <location>
        <begin position="223"/>
        <end position="242"/>
    </location>
</feature>
<feature type="transmembrane region" description="Helical" evidence="6">
    <location>
        <begin position="187"/>
        <end position="211"/>
    </location>
</feature>
<feature type="transmembrane region" description="Helical" evidence="6">
    <location>
        <begin position="262"/>
        <end position="280"/>
    </location>
</feature>
<dbReference type="PANTHER" id="PTHR33048:SF47">
    <property type="entry name" value="INTEGRAL MEMBRANE PROTEIN-RELATED"/>
    <property type="match status" value="1"/>
</dbReference>
<sequence>MAPTPAETASEQPQFSQEFLDQTLQPNIRAAAIAPLFLATAAVLARLWCRQKRKAGYKLDDFLIVVALVCQVGEFLIGAACMYLVNHGLGRHIYVLGTEANHYLHLGWFIAEFSYTVAIVSVKLSILALYYRTFAPLNIKWEVVIMTTFTVLWGLSVFICMMLHCVPLRKYWDPDVPGVCNLDNEKYLFAISIPNILIDVILLGMPVRYVLMLEMGRRQKQTIAGLFLFGGFVCIASIMRLISVSLQDPTSPDTTWVPVNQAIWATVEILTAVISGMVPLKVDANVS</sequence>
<feature type="transmembrane region" description="Helical" evidence="6">
    <location>
        <begin position="61"/>
        <end position="85"/>
    </location>
</feature>
<keyword evidence="4 6" id="KW-0472">Membrane</keyword>
<evidence type="ECO:0000256" key="3">
    <source>
        <dbReference type="ARBA" id="ARBA00022989"/>
    </source>
</evidence>
<evidence type="ECO:0000256" key="1">
    <source>
        <dbReference type="ARBA" id="ARBA00004141"/>
    </source>
</evidence>
<dbReference type="InterPro" id="IPR049326">
    <property type="entry name" value="Rhodopsin_dom_fungi"/>
</dbReference>
<dbReference type="Proteomes" id="UP000799539">
    <property type="component" value="Unassembled WGS sequence"/>
</dbReference>
<evidence type="ECO:0000256" key="5">
    <source>
        <dbReference type="ARBA" id="ARBA00038359"/>
    </source>
</evidence>
<reference evidence="8" key="1">
    <citation type="journal article" date="2020" name="Stud. Mycol.">
        <title>101 Dothideomycetes genomes: a test case for predicting lifestyles and emergence of pathogens.</title>
        <authorList>
            <person name="Haridas S."/>
            <person name="Albert R."/>
            <person name="Binder M."/>
            <person name="Bloem J."/>
            <person name="Labutti K."/>
            <person name="Salamov A."/>
            <person name="Andreopoulos B."/>
            <person name="Baker S."/>
            <person name="Barry K."/>
            <person name="Bills G."/>
            <person name="Bluhm B."/>
            <person name="Cannon C."/>
            <person name="Castanera R."/>
            <person name="Culley D."/>
            <person name="Daum C."/>
            <person name="Ezra D."/>
            <person name="Gonzalez J."/>
            <person name="Henrissat B."/>
            <person name="Kuo A."/>
            <person name="Liang C."/>
            <person name="Lipzen A."/>
            <person name="Lutzoni F."/>
            <person name="Magnuson J."/>
            <person name="Mondo S."/>
            <person name="Nolan M."/>
            <person name="Ohm R."/>
            <person name="Pangilinan J."/>
            <person name="Park H.-J."/>
            <person name="Ramirez L."/>
            <person name="Alfaro M."/>
            <person name="Sun H."/>
            <person name="Tritt A."/>
            <person name="Yoshinaga Y."/>
            <person name="Zwiers L.-H."/>
            <person name="Turgeon B."/>
            <person name="Goodwin S."/>
            <person name="Spatafora J."/>
            <person name="Crous P."/>
            <person name="Grigoriev I."/>
        </authorList>
    </citation>
    <scope>NUCLEOTIDE SEQUENCE</scope>
    <source>
        <strain evidence="8">SCOH1-5</strain>
    </source>
</reference>
<protein>
    <recommendedName>
        <fullName evidence="7">Rhodopsin domain-containing protein</fullName>
    </recommendedName>
</protein>
<keyword evidence="2 6" id="KW-0812">Transmembrane</keyword>
<evidence type="ECO:0000256" key="4">
    <source>
        <dbReference type="ARBA" id="ARBA00023136"/>
    </source>
</evidence>
<name>A0A6A6FPH7_9PEZI</name>